<name>A0A6A3LGY7_9STRA</name>
<keyword evidence="3 5" id="KW-1133">Transmembrane helix</keyword>
<feature type="transmembrane region" description="Helical" evidence="5">
    <location>
        <begin position="82"/>
        <end position="101"/>
    </location>
</feature>
<evidence type="ECO:0000313" key="8">
    <source>
        <dbReference type="EMBL" id="KAE9121006.1"/>
    </source>
</evidence>
<evidence type="ECO:0000313" key="12">
    <source>
        <dbReference type="EMBL" id="KAE9242603.1"/>
    </source>
</evidence>
<organism evidence="7 22">
    <name type="scientific">Phytophthora fragariae</name>
    <dbReference type="NCBI Taxonomy" id="53985"/>
    <lineage>
        <taxon>Eukaryota</taxon>
        <taxon>Sar</taxon>
        <taxon>Stramenopiles</taxon>
        <taxon>Oomycota</taxon>
        <taxon>Peronosporomycetes</taxon>
        <taxon>Peronosporales</taxon>
        <taxon>Peronosporaceae</taxon>
        <taxon>Phytophthora</taxon>
    </lineage>
</organism>
<evidence type="ECO:0000313" key="7">
    <source>
        <dbReference type="EMBL" id="KAE9017820.1"/>
    </source>
</evidence>
<dbReference type="EMBL" id="QXGF01000340">
    <property type="protein sequence ID" value="KAE8941789.1"/>
    <property type="molecule type" value="Genomic_DNA"/>
</dbReference>
<evidence type="ECO:0000313" key="11">
    <source>
        <dbReference type="EMBL" id="KAE9220033.1"/>
    </source>
</evidence>
<evidence type="ECO:0000256" key="2">
    <source>
        <dbReference type="ARBA" id="ARBA00022692"/>
    </source>
</evidence>
<evidence type="ECO:0000313" key="18">
    <source>
        <dbReference type="Proteomes" id="UP000437068"/>
    </source>
</evidence>
<dbReference type="Proteomes" id="UP000460718">
    <property type="component" value="Unassembled WGS sequence"/>
</dbReference>
<dbReference type="SMART" id="SM01160">
    <property type="entry name" value="DUF1751"/>
    <property type="match status" value="1"/>
</dbReference>
<dbReference type="EMBL" id="QXGC01000248">
    <property type="protein sequence ID" value="KAE9243258.1"/>
    <property type="molecule type" value="Genomic_DNA"/>
</dbReference>
<dbReference type="EMBL" id="QXGE01000284">
    <property type="protein sequence ID" value="KAE9317323.1"/>
    <property type="molecule type" value="Genomic_DNA"/>
</dbReference>
<dbReference type="GO" id="GO:0016020">
    <property type="term" value="C:membrane"/>
    <property type="evidence" value="ECO:0007669"/>
    <property type="project" value="UniProtKB-SubCell"/>
</dbReference>
<dbReference type="EMBL" id="QXFZ01000325">
    <property type="protein sequence ID" value="KAE9121006.1"/>
    <property type="molecule type" value="Genomic_DNA"/>
</dbReference>
<evidence type="ECO:0000313" key="13">
    <source>
        <dbReference type="EMBL" id="KAE9243258.1"/>
    </source>
</evidence>
<dbReference type="OrthoDB" id="73612at2759"/>
<feature type="transmembrane region" description="Helical" evidence="5">
    <location>
        <begin position="30"/>
        <end position="50"/>
    </location>
</feature>
<evidence type="ECO:0000313" key="25">
    <source>
        <dbReference type="Proteomes" id="UP000488956"/>
    </source>
</evidence>
<proteinExistence type="predicted"/>
<evidence type="ECO:0000313" key="19">
    <source>
        <dbReference type="Proteomes" id="UP000440367"/>
    </source>
</evidence>
<dbReference type="EMBL" id="QXFX01000285">
    <property type="protein sequence ID" value="KAE9122013.1"/>
    <property type="molecule type" value="Genomic_DNA"/>
</dbReference>
<keyword evidence="4 5" id="KW-0472">Membrane</keyword>
<evidence type="ECO:0000313" key="14">
    <source>
        <dbReference type="EMBL" id="KAE9317323.1"/>
    </source>
</evidence>
<dbReference type="Pfam" id="PF08551">
    <property type="entry name" value="DUF1751"/>
    <property type="match status" value="1"/>
</dbReference>
<feature type="transmembrane region" description="Helical" evidence="5">
    <location>
        <begin position="113"/>
        <end position="137"/>
    </location>
</feature>
<gene>
    <name evidence="14" type="ORF">PF001_g6903</name>
    <name evidence="12" type="ORF">PF002_g8672</name>
    <name evidence="13" type="ORF">PF004_g6235</name>
    <name evidence="11" type="ORF">PF005_g7642</name>
    <name evidence="10" type="ORF">PF006_g6842</name>
    <name evidence="8" type="ORF">PF007_g7968</name>
    <name evidence="15" type="ORF">PF008_g7048</name>
    <name evidence="6" type="ORF">PF009_g8427</name>
    <name evidence="9" type="ORF">PF010_g6897</name>
    <name evidence="7" type="ORF">PF011_g6530</name>
</gene>
<evidence type="ECO:0000313" key="22">
    <source>
        <dbReference type="Proteomes" id="UP000460718"/>
    </source>
</evidence>
<evidence type="ECO:0000313" key="20">
    <source>
        <dbReference type="Proteomes" id="UP000440732"/>
    </source>
</evidence>
<evidence type="ECO:0000256" key="4">
    <source>
        <dbReference type="ARBA" id="ARBA00023136"/>
    </source>
</evidence>
<dbReference type="Proteomes" id="UP000429523">
    <property type="component" value="Unassembled WGS sequence"/>
</dbReference>
<dbReference type="PANTHER" id="PTHR13377:SF3">
    <property type="entry name" value="TRANSMEMBRANE PROTEIN 115"/>
    <property type="match status" value="1"/>
</dbReference>
<dbReference type="AlphaFoldDB" id="A0A6A3LGY7"/>
<evidence type="ECO:0000313" key="6">
    <source>
        <dbReference type="EMBL" id="KAE8941789.1"/>
    </source>
</evidence>
<dbReference type="EMBL" id="QXGA01000283">
    <property type="protein sequence ID" value="KAE9148585.1"/>
    <property type="molecule type" value="Genomic_DNA"/>
</dbReference>
<dbReference type="Gene3D" id="1.20.1540.10">
    <property type="entry name" value="Rhomboid-like"/>
    <property type="match status" value="1"/>
</dbReference>
<evidence type="ECO:0000256" key="5">
    <source>
        <dbReference type="SAM" id="Phobius"/>
    </source>
</evidence>
<dbReference type="PANTHER" id="PTHR13377">
    <property type="entry name" value="PLACENTAL PROTEIN 6"/>
    <property type="match status" value="1"/>
</dbReference>
<dbReference type="InterPro" id="IPR013861">
    <property type="entry name" value="TMEM115/Pdh1/Rbl19"/>
</dbReference>
<evidence type="ECO:0000313" key="21">
    <source>
        <dbReference type="Proteomes" id="UP000441208"/>
    </source>
</evidence>
<keyword evidence="17" id="KW-1185">Reference proteome</keyword>
<dbReference type="Proteomes" id="UP000440367">
    <property type="component" value="Unassembled WGS sequence"/>
</dbReference>
<comment type="subcellular location">
    <subcellularLocation>
        <location evidence="1">Membrane</location>
        <topology evidence="1">Multi-pass membrane protein</topology>
    </subcellularLocation>
</comment>
<evidence type="ECO:0000313" key="15">
    <source>
        <dbReference type="EMBL" id="KAE9349105.1"/>
    </source>
</evidence>
<dbReference type="EMBL" id="QXFY01000289">
    <property type="protein sequence ID" value="KAE9349105.1"/>
    <property type="molecule type" value="Genomic_DNA"/>
</dbReference>
<dbReference type="Proteomes" id="UP000441208">
    <property type="component" value="Unassembled WGS sequence"/>
</dbReference>
<dbReference type="GO" id="GO:0005794">
    <property type="term" value="C:Golgi apparatus"/>
    <property type="evidence" value="ECO:0007669"/>
    <property type="project" value="TreeGrafter"/>
</dbReference>
<evidence type="ECO:0000313" key="23">
    <source>
        <dbReference type="Proteomes" id="UP000476176"/>
    </source>
</evidence>
<dbReference type="GO" id="GO:0006890">
    <property type="term" value="P:retrograde vesicle-mediated transport, Golgi to endoplasmic reticulum"/>
    <property type="evidence" value="ECO:0007669"/>
    <property type="project" value="InterPro"/>
</dbReference>
<dbReference type="EMBL" id="QXFW01000277">
    <property type="protein sequence ID" value="KAE9017820.1"/>
    <property type="molecule type" value="Genomic_DNA"/>
</dbReference>
<evidence type="ECO:0000256" key="3">
    <source>
        <dbReference type="ARBA" id="ARBA00022989"/>
    </source>
</evidence>
<dbReference type="InterPro" id="IPR035952">
    <property type="entry name" value="Rhomboid-like_sf"/>
</dbReference>
<dbReference type="Proteomes" id="UP000440732">
    <property type="component" value="Unassembled WGS sequence"/>
</dbReference>
<dbReference type="Proteomes" id="UP000488956">
    <property type="component" value="Unassembled WGS sequence"/>
</dbReference>
<reference evidence="22 23" key="1">
    <citation type="submission" date="2018-09" db="EMBL/GenBank/DDBJ databases">
        <title>Genomic investigation of the strawberry pathogen Phytophthora fragariae indicates pathogenicity is determined by transcriptional variation in three key races.</title>
        <authorList>
            <person name="Adams T.M."/>
            <person name="Armitage A.D."/>
            <person name="Sobczyk M.K."/>
            <person name="Bates H.J."/>
            <person name="Dunwell J.M."/>
            <person name="Nellist C.F."/>
            <person name="Harrison R.J."/>
        </authorList>
    </citation>
    <scope>NUCLEOTIDE SEQUENCE [LARGE SCALE GENOMIC DNA]</scope>
    <source>
        <strain evidence="14 18">A4</strain>
        <strain evidence="12 19">BC-1</strain>
        <strain evidence="13 23">BC-23</strain>
        <strain evidence="11 17">NOV-27</strain>
        <strain evidence="10 20">NOV-5</strain>
        <strain evidence="8 21">NOV-71</strain>
        <strain evidence="15 24">NOV-77</strain>
        <strain evidence="6 16">NOV-9</strain>
        <strain evidence="9 25">ONT-3</strain>
        <strain evidence="7 22">SCRP245</strain>
    </source>
</reference>
<evidence type="ECO:0000313" key="17">
    <source>
        <dbReference type="Proteomes" id="UP000433483"/>
    </source>
</evidence>
<evidence type="ECO:0000313" key="10">
    <source>
        <dbReference type="EMBL" id="KAE9148585.1"/>
    </source>
</evidence>
<accession>A0A6A3LGY7</accession>
<dbReference type="Proteomes" id="UP000486351">
    <property type="component" value="Unassembled WGS sequence"/>
</dbReference>
<dbReference type="Proteomes" id="UP000476176">
    <property type="component" value="Unassembled WGS sequence"/>
</dbReference>
<dbReference type="EMBL" id="QXGD01000344">
    <property type="protein sequence ID" value="KAE9242603.1"/>
    <property type="molecule type" value="Genomic_DNA"/>
</dbReference>
<feature type="transmembrane region" description="Helical" evidence="5">
    <location>
        <begin position="182"/>
        <end position="201"/>
    </location>
</feature>
<evidence type="ECO:0000313" key="9">
    <source>
        <dbReference type="EMBL" id="KAE9122013.1"/>
    </source>
</evidence>
<sequence>MSRWLHAEQYKLKDDSADPLLRGDATSMRLPVSVGLVLCMLLLWLVGAVFTPAEEKGGVLALSVADVILRHIRPWVYVTAGFYHPNLVQLAFVLPLAFGLAKRVEPDLGALNLVRLLLFANTVAAVVLFVNLFVLYVIFRNPIYLEASFSGFTGGITALLVAFMKPAPFATAPLFQGAPLRFYPLVASVIFTFCTMVGMTFSAVSSISLMMLSAGPFSVLGGYFGWYYLRFLNKNRDQTVGDVSDEFALVVLLPDFCTPLVGPLANFCFSVVKLCGFFKKRAAQKPKMLPILTEIKNDPIAERRKARAMKALDEKLAKLAHARNDNGHSSLLSVEVRDDGDN</sequence>
<feature type="transmembrane region" description="Helical" evidence="5">
    <location>
        <begin position="207"/>
        <end position="229"/>
    </location>
</feature>
<dbReference type="EMBL" id="QXGB01000309">
    <property type="protein sequence ID" value="KAE9220033.1"/>
    <property type="molecule type" value="Genomic_DNA"/>
</dbReference>
<dbReference type="Proteomes" id="UP000433483">
    <property type="component" value="Unassembled WGS sequence"/>
</dbReference>
<evidence type="ECO:0000256" key="1">
    <source>
        <dbReference type="ARBA" id="ARBA00004141"/>
    </source>
</evidence>
<evidence type="ECO:0000313" key="16">
    <source>
        <dbReference type="Proteomes" id="UP000429523"/>
    </source>
</evidence>
<dbReference type="Proteomes" id="UP000437068">
    <property type="component" value="Unassembled WGS sequence"/>
</dbReference>
<comment type="caution">
    <text evidence="7">The sequence shown here is derived from an EMBL/GenBank/DDBJ whole genome shotgun (WGS) entry which is preliminary data.</text>
</comment>
<feature type="transmembrane region" description="Helical" evidence="5">
    <location>
        <begin position="143"/>
        <end position="162"/>
    </location>
</feature>
<evidence type="ECO:0000313" key="24">
    <source>
        <dbReference type="Proteomes" id="UP000486351"/>
    </source>
</evidence>
<protein>
    <submittedName>
        <fullName evidence="7">Uncharacterized protein</fullName>
    </submittedName>
</protein>
<keyword evidence="2 5" id="KW-0812">Transmembrane</keyword>